<name>A0A127PHM3_9BURK</name>
<accession>A0A127PHM3</accession>
<proteinExistence type="predicted"/>
<evidence type="ECO:0000313" key="1">
    <source>
        <dbReference type="EMBL" id="AMO96901.1"/>
    </source>
</evidence>
<reference evidence="1 2" key="1">
    <citation type="submission" date="2015-11" db="EMBL/GenBank/DDBJ databases">
        <title>Exploring the genomic traits of fungus-feeding bacterial genus Collimonas.</title>
        <authorList>
            <person name="Song C."/>
            <person name="Schmidt R."/>
            <person name="de Jager V."/>
            <person name="Krzyzanowska D."/>
            <person name="Jongedijk E."/>
            <person name="Cankar K."/>
            <person name="Beekwilder J."/>
            <person name="van Veen A."/>
            <person name="de Boer W."/>
            <person name="van Veen J.A."/>
            <person name="Garbeva P."/>
        </authorList>
    </citation>
    <scope>NUCLEOTIDE SEQUENCE [LARGE SCALE GENOMIC DNA]</scope>
    <source>
        <strain evidence="1 2">Ter6</strain>
    </source>
</reference>
<dbReference type="RefSeq" id="WP_014007458.1">
    <property type="nucleotide sequence ID" value="NZ_CBIGRP010000032.1"/>
</dbReference>
<gene>
    <name evidence="1" type="ORF">CFter6_4305</name>
</gene>
<dbReference type="InterPro" id="IPR021853">
    <property type="entry name" value="DUF3460"/>
</dbReference>
<sequence length="69" mass="8168">MTFSKQINGYQSDITKFVEELKQKNPKLEEQQLAGRALLWDKTPIDLDSQLRSKESRVDQQPYVYQNNH</sequence>
<organism evidence="1">
    <name type="scientific">Collimonas fungivorans</name>
    <dbReference type="NCBI Taxonomy" id="158899"/>
    <lineage>
        <taxon>Bacteria</taxon>
        <taxon>Pseudomonadati</taxon>
        <taxon>Pseudomonadota</taxon>
        <taxon>Betaproteobacteria</taxon>
        <taxon>Burkholderiales</taxon>
        <taxon>Oxalobacteraceae</taxon>
        <taxon>Collimonas</taxon>
    </lineage>
</organism>
<dbReference type="Pfam" id="PF11943">
    <property type="entry name" value="DUF3460"/>
    <property type="match status" value="1"/>
</dbReference>
<dbReference type="OMA" id="LLWDKEP"/>
<protein>
    <submittedName>
        <fullName evidence="1">Uncharacterized protein</fullName>
    </submittedName>
</protein>
<dbReference type="EMBL" id="CP013232">
    <property type="protein sequence ID" value="AMO96901.1"/>
    <property type="molecule type" value="Genomic_DNA"/>
</dbReference>
<dbReference type="OrthoDB" id="5296692at2"/>
<evidence type="ECO:0000313" key="2">
    <source>
        <dbReference type="Proteomes" id="UP000072421"/>
    </source>
</evidence>
<dbReference type="Proteomes" id="UP000072421">
    <property type="component" value="Chromosome"/>
</dbReference>
<dbReference type="AlphaFoldDB" id="A0A127PHM3"/>
<dbReference type="PATRIC" id="fig|158899.10.peg.4265"/>